<gene>
    <name evidence="1" type="ORF">ISF26_18200</name>
</gene>
<accession>A0ABY3PJA4</accession>
<keyword evidence="2" id="KW-1185">Reference proteome</keyword>
<protein>
    <submittedName>
        <fullName evidence="1">Uncharacterized protein</fullName>
    </submittedName>
</protein>
<dbReference type="Proteomes" id="UP001054846">
    <property type="component" value="Chromosome"/>
</dbReference>
<dbReference type="RefSeq" id="WP_230840747.1">
    <property type="nucleotide sequence ID" value="NZ_CP063845.1"/>
</dbReference>
<reference evidence="1 2" key="1">
    <citation type="journal article" date="2021" name="Genome Biol. Evol.">
        <title>Complete Genome Sequencing of a Novel Gloeobacter Species from a Waterfall Cave in Mexico.</title>
        <authorList>
            <person name="Saw J.H."/>
            <person name="Cardona T."/>
            <person name="Montejano G."/>
        </authorList>
    </citation>
    <scope>NUCLEOTIDE SEQUENCE [LARGE SCALE GENOMIC DNA]</scope>
    <source>
        <strain evidence="1">MG652769</strain>
    </source>
</reference>
<evidence type="ECO:0000313" key="2">
    <source>
        <dbReference type="Proteomes" id="UP001054846"/>
    </source>
</evidence>
<sequence length="104" mass="11206">MSSNWFRNLLMFDGFLAPEGEVHSEAPRTQPKAVAPAPALIAVAPEQPEKPAPQIEPAAVLEEPEASVVAAVVETEPEKPQAEQSLAAQPVADWQRILGWTGRD</sequence>
<dbReference type="EMBL" id="CP063845">
    <property type="protein sequence ID" value="UFP93694.1"/>
    <property type="molecule type" value="Genomic_DNA"/>
</dbReference>
<evidence type="ECO:0000313" key="1">
    <source>
        <dbReference type="EMBL" id="UFP93694.1"/>
    </source>
</evidence>
<proteinExistence type="predicted"/>
<organism evidence="1 2">
    <name type="scientific">Gloeobacter morelensis MG652769</name>
    <dbReference type="NCBI Taxonomy" id="2781736"/>
    <lineage>
        <taxon>Bacteria</taxon>
        <taxon>Bacillati</taxon>
        <taxon>Cyanobacteriota</taxon>
        <taxon>Cyanophyceae</taxon>
        <taxon>Gloeobacterales</taxon>
        <taxon>Gloeobacteraceae</taxon>
        <taxon>Gloeobacter</taxon>
        <taxon>Gloeobacter morelensis</taxon>
    </lineage>
</organism>
<name>A0ABY3PJA4_9CYAN</name>